<feature type="transmembrane region" description="Helical" evidence="2">
    <location>
        <begin position="91"/>
        <end position="109"/>
    </location>
</feature>
<keyword evidence="4" id="KW-1185">Reference proteome</keyword>
<feature type="compositionally biased region" description="Pro residues" evidence="1">
    <location>
        <begin position="233"/>
        <end position="242"/>
    </location>
</feature>
<evidence type="ECO:0000313" key="3">
    <source>
        <dbReference type="EMBL" id="CAD7648719.1"/>
    </source>
</evidence>
<proteinExistence type="predicted"/>
<dbReference type="Proteomes" id="UP000728032">
    <property type="component" value="Unassembled WGS sequence"/>
</dbReference>
<organism evidence="3">
    <name type="scientific">Oppiella nova</name>
    <dbReference type="NCBI Taxonomy" id="334625"/>
    <lineage>
        <taxon>Eukaryota</taxon>
        <taxon>Metazoa</taxon>
        <taxon>Ecdysozoa</taxon>
        <taxon>Arthropoda</taxon>
        <taxon>Chelicerata</taxon>
        <taxon>Arachnida</taxon>
        <taxon>Acari</taxon>
        <taxon>Acariformes</taxon>
        <taxon>Sarcoptiformes</taxon>
        <taxon>Oribatida</taxon>
        <taxon>Brachypylina</taxon>
        <taxon>Oppioidea</taxon>
        <taxon>Oppiidae</taxon>
        <taxon>Oppiella</taxon>
    </lineage>
</organism>
<feature type="region of interest" description="Disordered" evidence="1">
    <location>
        <begin position="288"/>
        <end position="309"/>
    </location>
</feature>
<evidence type="ECO:0000313" key="4">
    <source>
        <dbReference type="Proteomes" id="UP000728032"/>
    </source>
</evidence>
<sequence length="473" mass="54345">MHTILNNCRLFWVARKQLQKRSQEMHKISPKACVKSKKVHFDSARVAFQVEYDVPDDHSLRHKIPLWTEHWKRSKSSLLLHFLRQLSCQQWVRALIALTALTALSIQLFHTLDAYSKRETLLHADTRPLLSHFVSPAVSLCLPIVVPFVHKCVTNNNDTDCQNVQTIRRLFNQSLSPFSHRCKHVIDGDFRSLRACPPPRQWIRENRKCFTYFAQHSPPFPPTLHLLLQYSSPPDPQSPPPDIHVHSAHTTPDVADSEWTAVRQNRKLELKYFATQIHFLDDCDEYDDERAPPNPLSSSTQPPPPASRADCHERCLLAAMREHCPTTATTGEATDGRASHCLSRLATVRAELLSSDDKFCTIGDQNECNGRAFFARLSNRCLADCPPDCLRQTFHLTTREEMTSDATETNVTVVRRRVPDLRLVEVRRTTCLELMARVGGLCAFWAVFAWILSRFLAFMQIFVELFDIYLQKL</sequence>
<protein>
    <submittedName>
        <fullName evidence="3">Uncharacterized protein</fullName>
    </submittedName>
</protein>
<keyword evidence="2" id="KW-1133">Transmembrane helix</keyword>
<dbReference type="AlphaFoldDB" id="A0A7R9QK22"/>
<accession>A0A7R9QK22</accession>
<feature type="region of interest" description="Disordered" evidence="1">
    <location>
        <begin position="232"/>
        <end position="252"/>
    </location>
</feature>
<feature type="transmembrane region" description="Helical" evidence="2">
    <location>
        <begin position="438"/>
        <end position="463"/>
    </location>
</feature>
<name>A0A7R9QK22_9ACAR</name>
<keyword evidence="2" id="KW-0472">Membrane</keyword>
<feature type="transmembrane region" description="Helical" evidence="2">
    <location>
        <begin position="129"/>
        <end position="149"/>
    </location>
</feature>
<evidence type="ECO:0000256" key="2">
    <source>
        <dbReference type="SAM" id="Phobius"/>
    </source>
</evidence>
<evidence type="ECO:0000256" key="1">
    <source>
        <dbReference type="SAM" id="MobiDB-lite"/>
    </source>
</evidence>
<dbReference type="OrthoDB" id="10398283at2759"/>
<dbReference type="EMBL" id="OC918130">
    <property type="protein sequence ID" value="CAD7648719.1"/>
    <property type="molecule type" value="Genomic_DNA"/>
</dbReference>
<keyword evidence="2" id="KW-0812">Transmembrane</keyword>
<reference evidence="3" key="1">
    <citation type="submission" date="2020-11" db="EMBL/GenBank/DDBJ databases">
        <authorList>
            <person name="Tran Van P."/>
        </authorList>
    </citation>
    <scope>NUCLEOTIDE SEQUENCE</scope>
</reference>
<gene>
    <name evidence="3" type="ORF">ONB1V03_LOCUS6899</name>
</gene>
<dbReference type="EMBL" id="CAJPVJ010003305">
    <property type="protein sequence ID" value="CAG2167392.1"/>
    <property type="molecule type" value="Genomic_DNA"/>
</dbReference>